<dbReference type="AlphaFoldDB" id="A0A941J6L3"/>
<protein>
    <recommendedName>
        <fullName evidence="1">IclR-ED domain-containing protein</fullName>
    </recommendedName>
</protein>
<accession>A0A941J6L3</accession>
<sequence length="74" mass="8125">MIARSGKGYAISYNNFSSGITSIAVPVKNEGGDIIAAIELIGPEQRIQPSSAHKYVKMMLEAAIELEKSFYKKY</sequence>
<dbReference type="EMBL" id="JAGTPW010000015">
    <property type="protein sequence ID" value="MBR8644700.1"/>
    <property type="molecule type" value="Genomic_DNA"/>
</dbReference>
<reference evidence="2" key="1">
    <citation type="submission" date="2021-04" db="EMBL/GenBank/DDBJ databases">
        <title>Whole genome sequencing of Enterococci isolates from hospitalized patients.</title>
        <authorList>
            <person name="Ogoti B.M."/>
            <person name="Onyambu F.G."/>
        </authorList>
    </citation>
    <scope>NUCLEOTIDE SEQUENCE</scope>
    <source>
        <strain evidence="2">242</strain>
    </source>
</reference>
<dbReference type="InterPro" id="IPR029016">
    <property type="entry name" value="GAF-like_dom_sf"/>
</dbReference>
<dbReference type="Proteomes" id="UP000680045">
    <property type="component" value="Unassembled WGS sequence"/>
</dbReference>
<feature type="domain" description="IclR-ED" evidence="1">
    <location>
        <begin position="1"/>
        <end position="72"/>
    </location>
</feature>
<organism evidence="2 3">
    <name type="scientific">Peribacillus frigoritolerans</name>
    <dbReference type="NCBI Taxonomy" id="450367"/>
    <lineage>
        <taxon>Bacteria</taxon>
        <taxon>Bacillati</taxon>
        <taxon>Bacillota</taxon>
        <taxon>Bacilli</taxon>
        <taxon>Bacillales</taxon>
        <taxon>Bacillaceae</taxon>
        <taxon>Peribacillus</taxon>
    </lineage>
</organism>
<evidence type="ECO:0000313" key="3">
    <source>
        <dbReference type="Proteomes" id="UP000680045"/>
    </source>
</evidence>
<evidence type="ECO:0000259" key="1">
    <source>
        <dbReference type="PROSITE" id="PS51078"/>
    </source>
</evidence>
<dbReference type="PROSITE" id="PS51078">
    <property type="entry name" value="ICLR_ED"/>
    <property type="match status" value="1"/>
</dbReference>
<name>A0A941J6L3_9BACI</name>
<dbReference type="Pfam" id="PF01614">
    <property type="entry name" value="IclR_C"/>
    <property type="match status" value="1"/>
</dbReference>
<proteinExistence type="predicted"/>
<dbReference type="Gene3D" id="3.30.450.40">
    <property type="match status" value="1"/>
</dbReference>
<evidence type="ECO:0000313" key="2">
    <source>
        <dbReference type="EMBL" id="MBR8644700.1"/>
    </source>
</evidence>
<dbReference type="InterPro" id="IPR014757">
    <property type="entry name" value="Tscrpt_reg_IclR_C"/>
</dbReference>
<gene>
    <name evidence="2" type="ORF">KEH51_10310</name>
</gene>
<dbReference type="SUPFAM" id="SSF55781">
    <property type="entry name" value="GAF domain-like"/>
    <property type="match status" value="1"/>
</dbReference>
<comment type="caution">
    <text evidence="2">The sequence shown here is derived from an EMBL/GenBank/DDBJ whole genome shotgun (WGS) entry which is preliminary data.</text>
</comment>